<evidence type="ECO:0000313" key="3">
    <source>
        <dbReference type="Proteomes" id="UP000237222"/>
    </source>
</evidence>
<keyword evidence="1" id="KW-0732">Signal</keyword>
<comment type="caution">
    <text evidence="2">The sequence shown here is derived from an EMBL/GenBank/DDBJ whole genome shotgun (WGS) entry which is preliminary data.</text>
</comment>
<evidence type="ECO:0000256" key="1">
    <source>
        <dbReference type="SAM" id="SignalP"/>
    </source>
</evidence>
<gene>
    <name evidence="2" type="ORF">C0068_05950</name>
</gene>
<evidence type="ECO:0000313" key="2">
    <source>
        <dbReference type="EMBL" id="POP53502.1"/>
    </source>
</evidence>
<proteinExistence type="predicted"/>
<name>A0A2S4HHM5_9GAMM</name>
<sequence length="124" mass="13475">MRLMKAIYGVVVAVIFAVSGSVQADDLGESYNIMCEKMKSCALKNIGEADLTPDLRAMVMASLEGACVSIQQQFNNVATAHPLYGPASACMKSMTALSCEQIENMSDEKTPECARYEKMAESYQ</sequence>
<reference evidence="2" key="1">
    <citation type="submission" date="2018-01" db="EMBL/GenBank/DDBJ databases">
        <authorList>
            <person name="Yu X.-D."/>
        </authorList>
    </citation>
    <scope>NUCLEOTIDE SEQUENCE</scope>
    <source>
        <strain evidence="2">ZX-21</strain>
    </source>
</reference>
<dbReference type="AlphaFoldDB" id="A0A2S4HHM5"/>
<organism evidence="2 3">
    <name type="scientific">Zhongshania marina</name>
    <dbReference type="NCBI Taxonomy" id="2304603"/>
    <lineage>
        <taxon>Bacteria</taxon>
        <taxon>Pseudomonadati</taxon>
        <taxon>Pseudomonadota</taxon>
        <taxon>Gammaproteobacteria</taxon>
        <taxon>Cellvibrionales</taxon>
        <taxon>Spongiibacteraceae</taxon>
        <taxon>Zhongshania</taxon>
    </lineage>
</organism>
<dbReference type="EMBL" id="PQGG01000013">
    <property type="protein sequence ID" value="POP53502.1"/>
    <property type="molecule type" value="Genomic_DNA"/>
</dbReference>
<dbReference type="Proteomes" id="UP000237222">
    <property type="component" value="Unassembled WGS sequence"/>
</dbReference>
<accession>A0A2S4HHM5</accession>
<feature type="signal peptide" evidence="1">
    <location>
        <begin position="1"/>
        <end position="24"/>
    </location>
</feature>
<protein>
    <submittedName>
        <fullName evidence="2">Uncharacterized protein</fullName>
    </submittedName>
</protein>
<feature type="chain" id="PRO_5015769971" evidence="1">
    <location>
        <begin position="25"/>
        <end position="124"/>
    </location>
</feature>